<comment type="caution">
    <text evidence="2">The sequence shown here is derived from an EMBL/GenBank/DDBJ whole genome shotgun (WGS) entry which is preliminary data.</text>
</comment>
<reference evidence="2" key="1">
    <citation type="submission" date="2020-10" db="EMBL/GenBank/DDBJ databases">
        <authorList>
            <person name="Muller C M."/>
        </authorList>
    </citation>
    <scope>NUCLEOTIDE SEQUENCE</scope>
    <source>
        <strain evidence="2">THUN-12</strain>
    </source>
</reference>
<sequence length="97" mass="10458">MLPPARVRKRGVSDTLDANKRIHKHVDNSGREQLSAVTITRSASKIIAVMFSIATPQGSQAVLPLSSLSHTNMVVDDLPCPSGHSEIPLQPPQKDLP</sequence>
<gene>
    <name evidence="2" type="ORF">BGTH12_LOCUS507</name>
</gene>
<dbReference type="AlphaFoldDB" id="A0A9W4GB42"/>
<dbReference type="EMBL" id="CAJHIT010000001">
    <property type="protein sequence ID" value="CAD6499149.1"/>
    <property type="molecule type" value="Genomic_DNA"/>
</dbReference>
<evidence type="ECO:0000313" key="2">
    <source>
        <dbReference type="EMBL" id="CAD6499149.1"/>
    </source>
</evidence>
<dbReference type="Proteomes" id="UP000683417">
    <property type="component" value="Unassembled WGS sequence"/>
</dbReference>
<protein>
    <submittedName>
        <fullName evidence="2">BgTH12-04801</fullName>
    </submittedName>
</protein>
<proteinExistence type="predicted"/>
<organism evidence="2 3">
    <name type="scientific">Blumeria graminis f. sp. triticale</name>
    <dbReference type="NCBI Taxonomy" id="1689686"/>
    <lineage>
        <taxon>Eukaryota</taxon>
        <taxon>Fungi</taxon>
        <taxon>Dikarya</taxon>
        <taxon>Ascomycota</taxon>
        <taxon>Pezizomycotina</taxon>
        <taxon>Leotiomycetes</taxon>
        <taxon>Erysiphales</taxon>
        <taxon>Erysiphaceae</taxon>
        <taxon>Blumeria</taxon>
    </lineage>
</organism>
<evidence type="ECO:0000256" key="1">
    <source>
        <dbReference type="SAM" id="MobiDB-lite"/>
    </source>
</evidence>
<name>A0A9W4GB42_BLUGR</name>
<evidence type="ECO:0000313" key="3">
    <source>
        <dbReference type="Proteomes" id="UP000683417"/>
    </source>
</evidence>
<feature type="region of interest" description="Disordered" evidence="1">
    <location>
        <begin position="78"/>
        <end position="97"/>
    </location>
</feature>
<accession>A0A9W4GB42</accession>